<sequence>MVLTLSYIQQGVIFLAPLEVSWRQALVITFCTTGAYFGVLVAVSTVWVFPIPFACVLTTGAFTCLFFGFFVAVVGWQTVTTTPRLSANARILKGVLVVETIVVFVYPAFNAVFRILHGAQQLAFVVVLFLLKVAMRFIMAYALRRGKGGVNDEERWRARLPEVVVFSTELFHVLYLTACLQGQHVTVGATIVLSLFDATGSVISIRRLLQRRKMVLVRKPLSQSRRESGGPAFHSLRDYVLVARPALSATQSLRNIVPGFKPTLSTSRSLKSIAPMPKETLSGVSSVIIPISGPTLPQLQRTTGQRLGPTLSSPHRLSPIDSNTSARFSSRRRSTITSVLNGRRLSIAISSVVNLKLARRSSSRASSHSDQSANRTNSRDSNAERKKNQPSYPILSLTTEEFATEVSRLETLSMTEYFLLIEYVKFIIPVMYGIFQFALARLPNAAYYPSLANATQQDVYRSQTNMAVFISLEIVSLTAFMAFLHQRLRFSVLHQLAFVLETAADDIQAKLAMFIPYCFFFFLEHNGVDYTFQFTWAHNA</sequence>
<keyword evidence="2" id="KW-0812">Transmembrane</keyword>
<evidence type="ECO:0000313" key="7">
    <source>
        <dbReference type="Proteomes" id="UP000434957"/>
    </source>
</evidence>
<feature type="transmembrane region" description="Helical" evidence="2">
    <location>
        <begin position="417"/>
        <end position="439"/>
    </location>
</feature>
<feature type="transmembrane region" description="Helical" evidence="2">
    <location>
        <begin position="189"/>
        <end position="209"/>
    </location>
</feature>
<dbReference type="Proteomes" id="UP000435112">
    <property type="component" value="Unassembled WGS sequence"/>
</dbReference>
<gene>
    <name evidence="4" type="ORF">PR001_g3004</name>
    <name evidence="3" type="ORF">PR002_g2409</name>
    <name evidence="5" type="ORF">PR003_g2624</name>
</gene>
<dbReference type="EMBL" id="QXFT01000084">
    <property type="protein sequence ID" value="KAE9355854.1"/>
    <property type="molecule type" value="Genomic_DNA"/>
</dbReference>
<dbReference type="Proteomes" id="UP000429607">
    <property type="component" value="Unassembled WGS sequence"/>
</dbReference>
<evidence type="ECO:0000256" key="1">
    <source>
        <dbReference type="SAM" id="MobiDB-lite"/>
    </source>
</evidence>
<protein>
    <submittedName>
        <fullName evidence="3">Uncharacterized protein</fullName>
    </submittedName>
</protein>
<name>A0A6A3NXG1_9STRA</name>
<keyword evidence="2" id="KW-1133">Transmembrane helix</keyword>
<organism evidence="3 8">
    <name type="scientific">Phytophthora rubi</name>
    <dbReference type="NCBI Taxonomy" id="129364"/>
    <lineage>
        <taxon>Eukaryota</taxon>
        <taxon>Sar</taxon>
        <taxon>Stramenopiles</taxon>
        <taxon>Oomycota</taxon>
        <taxon>Peronosporomycetes</taxon>
        <taxon>Peronosporales</taxon>
        <taxon>Peronosporaceae</taxon>
        <taxon>Phytophthora</taxon>
    </lineage>
</organism>
<evidence type="ECO:0000256" key="2">
    <source>
        <dbReference type="SAM" id="Phobius"/>
    </source>
</evidence>
<feature type="transmembrane region" description="Helical" evidence="2">
    <location>
        <begin position="163"/>
        <end position="183"/>
    </location>
</feature>
<keyword evidence="2" id="KW-0472">Membrane</keyword>
<reference evidence="6 8" key="1">
    <citation type="submission" date="2018-09" db="EMBL/GenBank/DDBJ databases">
        <title>Genomic investigation of the strawberry pathogen Phytophthora fragariae indicates pathogenicity is determined by transcriptional variation in three key races.</title>
        <authorList>
            <person name="Adams T.M."/>
            <person name="Armitage A.D."/>
            <person name="Sobczyk M.K."/>
            <person name="Bates H.J."/>
            <person name="Dunwell J.M."/>
            <person name="Nellist C.F."/>
            <person name="Harrison R.J."/>
        </authorList>
    </citation>
    <scope>NUCLEOTIDE SEQUENCE [LARGE SCALE GENOMIC DNA]</scope>
    <source>
        <strain evidence="4 6">SCRP249</strain>
        <strain evidence="3 8">SCRP324</strain>
        <strain evidence="5 7">SCRP333</strain>
    </source>
</reference>
<feature type="compositionally biased region" description="Basic and acidic residues" evidence="1">
    <location>
        <begin position="377"/>
        <end position="387"/>
    </location>
</feature>
<feature type="transmembrane region" description="Helical" evidence="2">
    <location>
        <begin position="91"/>
        <end position="109"/>
    </location>
</feature>
<dbReference type="Proteomes" id="UP000434957">
    <property type="component" value="Unassembled WGS sequence"/>
</dbReference>
<proteinExistence type="predicted"/>
<accession>A0A6A3NXG1</accession>
<dbReference type="AlphaFoldDB" id="A0A6A3NXG1"/>
<evidence type="ECO:0000313" key="3">
    <source>
        <dbReference type="EMBL" id="KAE9045113.1"/>
    </source>
</evidence>
<feature type="region of interest" description="Disordered" evidence="1">
    <location>
        <begin position="298"/>
        <end position="333"/>
    </location>
</feature>
<keyword evidence="7" id="KW-1185">Reference proteome</keyword>
<feature type="transmembrane region" description="Helical" evidence="2">
    <location>
        <begin position="121"/>
        <end position="143"/>
    </location>
</feature>
<feature type="transmembrane region" description="Helical" evidence="2">
    <location>
        <begin position="56"/>
        <end position="79"/>
    </location>
</feature>
<dbReference type="EMBL" id="QXFV01000109">
    <property type="protein sequence ID" value="KAE9049777.1"/>
    <property type="molecule type" value="Genomic_DNA"/>
</dbReference>
<feature type="transmembrane region" description="Helical" evidence="2">
    <location>
        <begin position="466"/>
        <end position="484"/>
    </location>
</feature>
<evidence type="ECO:0000313" key="5">
    <source>
        <dbReference type="EMBL" id="KAE9355854.1"/>
    </source>
</evidence>
<feature type="compositionally biased region" description="Low complexity" evidence="1">
    <location>
        <begin position="363"/>
        <end position="373"/>
    </location>
</feature>
<feature type="region of interest" description="Disordered" evidence="1">
    <location>
        <begin position="360"/>
        <end position="390"/>
    </location>
</feature>
<evidence type="ECO:0000313" key="8">
    <source>
        <dbReference type="Proteomes" id="UP000435112"/>
    </source>
</evidence>
<comment type="caution">
    <text evidence="3">The sequence shown here is derived from an EMBL/GenBank/DDBJ whole genome shotgun (WGS) entry which is preliminary data.</text>
</comment>
<dbReference type="EMBL" id="QXFU01000081">
    <property type="protein sequence ID" value="KAE9045113.1"/>
    <property type="molecule type" value="Genomic_DNA"/>
</dbReference>
<evidence type="ECO:0000313" key="4">
    <source>
        <dbReference type="EMBL" id="KAE9049777.1"/>
    </source>
</evidence>
<evidence type="ECO:0000313" key="6">
    <source>
        <dbReference type="Proteomes" id="UP000429607"/>
    </source>
</evidence>
<feature type="transmembrane region" description="Helical" evidence="2">
    <location>
        <begin position="25"/>
        <end position="50"/>
    </location>
</feature>
<dbReference type="OrthoDB" id="125922at2759"/>
<feature type="compositionally biased region" description="Polar residues" evidence="1">
    <location>
        <begin position="298"/>
        <end position="315"/>
    </location>
</feature>